<evidence type="ECO:0000256" key="3">
    <source>
        <dbReference type="ARBA" id="ARBA00022827"/>
    </source>
</evidence>
<evidence type="ECO:0000259" key="4">
    <source>
        <dbReference type="Pfam" id="PF03486"/>
    </source>
</evidence>
<dbReference type="InterPro" id="IPR004792">
    <property type="entry name" value="BaiN-like"/>
</dbReference>
<organism evidence="6 7">
    <name type="scientific">Sulfuriroseicoccus oceanibius</name>
    <dbReference type="NCBI Taxonomy" id="2707525"/>
    <lineage>
        <taxon>Bacteria</taxon>
        <taxon>Pseudomonadati</taxon>
        <taxon>Verrucomicrobiota</taxon>
        <taxon>Verrucomicrobiia</taxon>
        <taxon>Verrucomicrobiales</taxon>
        <taxon>Verrucomicrobiaceae</taxon>
        <taxon>Sulfuriroseicoccus</taxon>
    </lineage>
</organism>
<dbReference type="Gene3D" id="1.10.8.260">
    <property type="entry name" value="HI0933 insert domain-like"/>
    <property type="match status" value="1"/>
</dbReference>
<dbReference type="PANTHER" id="PTHR42887:SF1">
    <property type="entry name" value="BLR3961 PROTEIN"/>
    <property type="match status" value="1"/>
</dbReference>
<dbReference type="SUPFAM" id="SSF160996">
    <property type="entry name" value="HI0933 insert domain-like"/>
    <property type="match status" value="1"/>
</dbReference>
<dbReference type="PANTHER" id="PTHR42887">
    <property type="entry name" value="OS12G0638800 PROTEIN"/>
    <property type="match status" value="1"/>
</dbReference>
<dbReference type="NCBIfam" id="TIGR03862">
    <property type="entry name" value="flavo_PP4765"/>
    <property type="match status" value="1"/>
</dbReference>
<dbReference type="Pfam" id="PF03486">
    <property type="entry name" value="HI0933_like"/>
    <property type="match status" value="1"/>
</dbReference>
<dbReference type="InterPro" id="IPR036188">
    <property type="entry name" value="FAD/NAD-bd_sf"/>
</dbReference>
<keyword evidence="7" id="KW-1185">Reference proteome</keyword>
<feature type="domain" description="RsdA/BaiN/AoA(So)-like Rossmann fold-like" evidence="4">
    <location>
        <begin position="13"/>
        <end position="406"/>
    </location>
</feature>
<reference evidence="6 7" key="1">
    <citation type="submission" date="2020-12" db="EMBL/GenBank/DDBJ databases">
        <title>Sulforoseuscoccus oceanibium gen. nov., sp. nov., a representative of the phylum Verrucomicrobia with special cytoplasmic membrane, and proposal of Sulforoseuscoccusaceae fam. nov.</title>
        <authorList>
            <person name="Xi F."/>
        </authorList>
    </citation>
    <scope>NUCLEOTIDE SEQUENCE [LARGE SCALE GENOMIC DNA]</scope>
    <source>
        <strain evidence="6 7">T37</strain>
    </source>
</reference>
<comment type="cofactor">
    <cofactor evidence="1">
        <name>FAD</name>
        <dbReference type="ChEBI" id="CHEBI:57692"/>
    </cofactor>
</comment>
<feature type="domain" description="RsdA/BaiN/AoA(So)-like insert" evidence="5">
    <location>
        <begin position="207"/>
        <end position="354"/>
    </location>
</feature>
<sequence length="411" mass="44579">MAQDFPSVQSTLSVAVIGGGPAGLRAAEVAAAGGARVTVYDAMPSVGRKFLVAGKSGLNLTNGEPMDGFLEKYSGPGLPRERWNALVRGFDNEALRQWAAGLGVETFVASSGKVFPVPVNGMIKAAPLLRRWLDRLREMGVEFATRHRWLGMDGAGRLRFEHQGQGLEVVADRVVLALGGGSWPRTGSTGGWVAVLRELGIEVNDLEPANCGWEMDWPQSVVEEAEGLPIKNAVFRAGEMERRGEVVLTRYGLEGGPIYRLGPALRGMGDAERVLTIDFKPDLSVEDLVEKMGAVKKNYVREARRRWKLDAATCALLKHLPDRGPWRSVEQLAREVKACRIPVGRPRPLEDAISSAGGVAWSELDESLMLRKLPGVYVAGEMVDWEAPTGGYLLQGCFASGTHVGRRVLEG</sequence>
<keyword evidence="2" id="KW-0285">Flavoprotein</keyword>
<evidence type="ECO:0000256" key="2">
    <source>
        <dbReference type="ARBA" id="ARBA00022630"/>
    </source>
</evidence>
<dbReference type="SUPFAM" id="SSF51905">
    <property type="entry name" value="FAD/NAD(P)-binding domain"/>
    <property type="match status" value="1"/>
</dbReference>
<evidence type="ECO:0000313" key="6">
    <source>
        <dbReference type="EMBL" id="QQL45209.1"/>
    </source>
</evidence>
<gene>
    <name evidence="6" type="ORF">G3M56_001070</name>
</gene>
<evidence type="ECO:0000259" key="5">
    <source>
        <dbReference type="Pfam" id="PF22780"/>
    </source>
</evidence>
<dbReference type="AlphaFoldDB" id="A0A6B3LGD5"/>
<dbReference type="EMBL" id="CP066776">
    <property type="protein sequence ID" value="QQL45209.1"/>
    <property type="molecule type" value="Genomic_DNA"/>
</dbReference>
<name>A0A6B3LGD5_9BACT</name>
<dbReference type="InterPro" id="IPR057661">
    <property type="entry name" value="RsdA/BaiN/AoA(So)_Rossmann"/>
</dbReference>
<dbReference type="InterPro" id="IPR022460">
    <property type="entry name" value="Flavoprotein_PP4765"/>
</dbReference>
<protein>
    <submittedName>
        <fullName evidence="6">TIGR03862 family flavoprotein</fullName>
    </submittedName>
</protein>
<dbReference type="Proteomes" id="UP000475117">
    <property type="component" value="Chromosome"/>
</dbReference>
<evidence type="ECO:0000256" key="1">
    <source>
        <dbReference type="ARBA" id="ARBA00001974"/>
    </source>
</evidence>
<proteinExistence type="predicted"/>
<accession>A0A6B3LGD5</accession>
<dbReference type="Gene3D" id="3.50.50.60">
    <property type="entry name" value="FAD/NAD(P)-binding domain"/>
    <property type="match status" value="1"/>
</dbReference>
<dbReference type="NCBIfam" id="TIGR00275">
    <property type="entry name" value="aminoacetone oxidase family FAD-binding enzyme"/>
    <property type="match status" value="1"/>
</dbReference>
<dbReference type="KEGG" id="soa:G3M56_001070"/>
<dbReference type="Gene3D" id="2.40.30.10">
    <property type="entry name" value="Translation factors"/>
    <property type="match status" value="1"/>
</dbReference>
<dbReference type="InterPro" id="IPR023166">
    <property type="entry name" value="BaiN-like_dom_sf"/>
</dbReference>
<dbReference type="Pfam" id="PF22780">
    <property type="entry name" value="HI0933_like_1st"/>
    <property type="match status" value="1"/>
</dbReference>
<evidence type="ECO:0000313" key="7">
    <source>
        <dbReference type="Proteomes" id="UP000475117"/>
    </source>
</evidence>
<dbReference type="InterPro" id="IPR055178">
    <property type="entry name" value="RsdA/BaiN/AoA(So)-like_dom"/>
</dbReference>
<dbReference type="PRINTS" id="PR00419">
    <property type="entry name" value="ADXRDTASE"/>
</dbReference>
<keyword evidence="3" id="KW-0274">FAD</keyword>
<dbReference type="RefSeq" id="WP_164365433.1">
    <property type="nucleotide sequence ID" value="NZ_CP066776.1"/>
</dbReference>